<accession>A0ACB5U6S0</accession>
<protein>
    <submittedName>
        <fullName evidence="1">Unnamed protein product</fullName>
    </submittedName>
</protein>
<proteinExistence type="predicted"/>
<evidence type="ECO:0000313" key="1">
    <source>
        <dbReference type="EMBL" id="GMF03498.1"/>
    </source>
</evidence>
<name>A0ACB5U6S0_CANBO</name>
<evidence type="ECO:0000313" key="2">
    <source>
        <dbReference type="Proteomes" id="UP001165101"/>
    </source>
</evidence>
<gene>
    <name evidence="1" type="ORF">Cboi01_000632300</name>
</gene>
<sequence length="321" mass="33611">MAQPRPKPWEVSSGTSSASITDSNSPISTNISSSIPQVLSTATTSASTSAAGGVTTGSSSLPQIPERPDTFGSSTITDSTTLNGITGSTLSRTTPYSSTSYGSGLNSGMYGSTNAYGNSGYGTGLTSSYGSGLYGSRYGSSYGTGYGTGYSGYGTSYGSGYGGGYGSYGGYGMGGMGGMGMMNNNMMNGGNMGLGTSIAQNTEATFQLIENLIGAVGGFAQMLESTYYATHNSFFTMVNMADQLSHLKNALGSVLGIYTLINWFKKLINKFKGLKNINVEDFKKFQKNLEKEELKKLTGNINNNDHNKNNKNNNNRISLKP</sequence>
<reference evidence="1" key="1">
    <citation type="submission" date="2023-04" db="EMBL/GenBank/DDBJ databases">
        <title>Candida boidinii NBRC 1967.</title>
        <authorList>
            <person name="Ichikawa N."/>
            <person name="Sato H."/>
            <person name="Tonouchi N."/>
        </authorList>
    </citation>
    <scope>NUCLEOTIDE SEQUENCE</scope>
    <source>
        <strain evidence="1">NBRC 1967</strain>
    </source>
</reference>
<organism evidence="1 2">
    <name type="scientific">Candida boidinii</name>
    <name type="common">Yeast</name>
    <dbReference type="NCBI Taxonomy" id="5477"/>
    <lineage>
        <taxon>Eukaryota</taxon>
        <taxon>Fungi</taxon>
        <taxon>Dikarya</taxon>
        <taxon>Ascomycota</taxon>
        <taxon>Saccharomycotina</taxon>
        <taxon>Pichiomycetes</taxon>
        <taxon>Pichiales</taxon>
        <taxon>Pichiaceae</taxon>
        <taxon>Ogataea</taxon>
        <taxon>Ogataea/Candida clade</taxon>
    </lineage>
</organism>
<keyword evidence="2" id="KW-1185">Reference proteome</keyword>
<dbReference type="EMBL" id="BSXV01006211">
    <property type="protein sequence ID" value="GMF03498.1"/>
    <property type="molecule type" value="Genomic_DNA"/>
</dbReference>
<comment type="caution">
    <text evidence="1">The sequence shown here is derived from an EMBL/GenBank/DDBJ whole genome shotgun (WGS) entry which is preliminary data.</text>
</comment>
<dbReference type="Proteomes" id="UP001165101">
    <property type="component" value="Unassembled WGS sequence"/>
</dbReference>